<proteinExistence type="predicted"/>
<evidence type="ECO:0000313" key="4">
    <source>
        <dbReference type="Proteomes" id="UP001153069"/>
    </source>
</evidence>
<gene>
    <name evidence="3" type="ORF">SEMRO_275_G105760.1</name>
</gene>
<reference evidence="3" key="1">
    <citation type="submission" date="2020-06" db="EMBL/GenBank/DDBJ databases">
        <authorList>
            <consortium name="Plant Systems Biology data submission"/>
        </authorList>
    </citation>
    <scope>NUCLEOTIDE SEQUENCE</scope>
    <source>
        <strain evidence="3">D6</strain>
    </source>
</reference>
<sequence length="143" mass="16856">MDGVVQAVSDKRHEIKLSPSVLFMALLWWLCYLEREQQRTFLFLVFFFKLAEYFYFLADDLQRYQTEPWWDVPKIPKVLGMLVVFWTVAWLTAQWPMAAQDQDADEKLGLPGEDDSSAESPEDNDSLIPEQQQAENNNEPHRR</sequence>
<evidence type="ECO:0000256" key="1">
    <source>
        <dbReference type="SAM" id="MobiDB-lite"/>
    </source>
</evidence>
<protein>
    <submittedName>
        <fullName evidence="3">Uncharacterized protein</fullName>
    </submittedName>
</protein>
<dbReference type="EMBL" id="CAICTM010000274">
    <property type="protein sequence ID" value="CAB9506690.1"/>
    <property type="molecule type" value="Genomic_DNA"/>
</dbReference>
<accession>A0A9N8DU21</accession>
<comment type="caution">
    <text evidence="3">The sequence shown here is derived from an EMBL/GenBank/DDBJ whole genome shotgun (WGS) entry which is preliminary data.</text>
</comment>
<evidence type="ECO:0000313" key="3">
    <source>
        <dbReference type="EMBL" id="CAB9506690.1"/>
    </source>
</evidence>
<feature type="transmembrane region" description="Helical" evidence="2">
    <location>
        <begin position="40"/>
        <end position="58"/>
    </location>
</feature>
<feature type="transmembrane region" description="Helical" evidence="2">
    <location>
        <begin position="15"/>
        <end position="33"/>
    </location>
</feature>
<evidence type="ECO:0000256" key="2">
    <source>
        <dbReference type="SAM" id="Phobius"/>
    </source>
</evidence>
<feature type="compositionally biased region" description="Acidic residues" evidence="1">
    <location>
        <begin position="112"/>
        <end position="125"/>
    </location>
</feature>
<feature type="region of interest" description="Disordered" evidence="1">
    <location>
        <begin position="102"/>
        <end position="143"/>
    </location>
</feature>
<name>A0A9N8DU21_9STRA</name>
<feature type="transmembrane region" description="Helical" evidence="2">
    <location>
        <begin position="78"/>
        <end position="98"/>
    </location>
</feature>
<keyword evidence="4" id="KW-1185">Reference proteome</keyword>
<dbReference type="AlphaFoldDB" id="A0A9N8DU21"/>
<keyword evidence="2" id="KW-1133">Transmembrane helix</keyword>
<dbReference type="Proteomes" id="UP001153069">
    <property type="component" value="Unassembled WGS sequence"/>
</dbReference>
<keyword evidence="2" id="KW-0812">Transmembrane</keyword>
<organism evidence="3 4">
    <name type="scientific">Seminavis robusta</name>
    <dbReference type="NCBI Taxonomy" id="568900"/>
    <lineage>
        <taxon>Eukaryota</taxon>
        <taxon>Sar</taxon>
        <taxon>Stramenopiles</taxon>
        <taxon>Ochrophyta</taxon>
        <taxon>Bacillariophyta</taxon>
        <taxon>Bacillariophyceae</taxon>
        <taxon>Bacillariophycidae</taxon>
        <taxon>Naviculales</taxon>
        <taxon>Naviculaceae</taxon>
        <taxon>Seminavis</taxon>
    </lineage>
</organism>
<keyword evidence="2" id="KW-0472">Membrane</keyword>